<evidence type="ECO:0000256" key="1">
    <source>
        <dbReference type="SAM" id="MobiDB-lite"/>
    </source>
</evidence>
<accession>A0A7X9YFG8</accession>
<dbReference type="EMBL" id="JABBCX010000004">
    <property type="protein sequence ID" value="NMF48913.1"/>
    <property type="molecule type" value="Genomic_DNA"/>
</dbReference>
<name>A0A7X9YFG8_9GAMM</name>
<protein>
    <submittedName>
        <fullName evidence="2">DUF2986 domain-containing protein</fullName>
    </submittedName>
</protein>
<dbReference type="AlphaFoldDB" id="A0A7X9YFG8"/>
<reference evidence="2 3" key="1">
    <citation type="submission" date="2020-04" db="EMBL/GenBank/DDBJ databases">
        <title>Genome Sequencing and Assembley of Pseudoalteromonas artica.</title>
        <authorList>
            <person name="Akerly B."/>
            <person name="Cook G."/>
        </authorList>
    </citation>
    <scope>NUCLEOTIDE SEQUENCE [LARGE SCALE GENOMIC DNA]</scope>
    <source>
        <strain evidence="2 3">NEC-BIFX-0059</strain>
    </source>
</reference>
<dbReference type="Proteomes" id="UP000519126">
    <property type="component" value="Unassembled WGS sequence"/>
</dbReference>
<dbReference type="Pfam" id="PF11661">
    <property type="entry name" value="DUF2986"/>
    <property type="match status" value="1"/>
</dbReference>
<feature type="compositionally biased region" description="Basic residues" evidence="1">
    <location>
        <begin position="1"/>
        <end position="26"/>
    </location>
</feature>
<comment type="caution">
    <text evidence="2">The sequence shown here is derived from an EMBL/GenBank/DDBJ whole genome shotgun (WGS) entry which is preliminary data.</text>
</comment>
<evidence type="ECO:0000313" key="3">
    <source>
        <dbReference type="Proteomes" id="UP000519126"/>
    </source>
</evidence>
<dbReference type="InterPro" id="IPR021677">
    <property type="entry name" value="DUF2986"/>
</dbReference>
<organism evidence="2 3">
    <name type="scientific">Pseudoalteromonas arctica</name>
    <dbReference type="NCBI Taxonomy" id="394751"/>
    <lineage>
        <taxon>Bacteria</taxon>
        <taxon>Pseudomonadati</taxon>
        <taxon>Pseudomonadota</taxon>
        <taxon>Gammaproteobacteria</taxon>
        <taxon>Alteromonadales</taxon>
        <taxon>Pseudoalteromonadaceae</taxon>
        <taxon>Pseudoalteromonas</taxon>
    </lineage>
</organism>
<evidence type="ECO:0000313" key="2">
    <source>
        <dbReference type="EMBL" id="NMF48913.1"/>
    </source>
</evidence>
<gene>
    <name evidence="2" type="ORF">HHL01_12090</name>
</gene>
<proteinExistence type="predicted"/>
<sequence length="52" mass="6195">MNRRKKIVTKFQKKDKRTNAKLHKSNKPGYVSKAEREKLAEQENNEPQVIQE</sequence>
<feature type="region of interest" description="Disordered" evidence="1">
    <location>
        <begin position="1"/>
        <end position="52"/>
    </location>
</feature>